<dbReference type="InterPro" id="IPR005490">
    <property type="entry name" value="LD_TPept_cat_dom"/>
</dbReference>
<dbReference type="Pfam" id="PF03734">
    <property type="entry name" value="YkuD"/>
    <property type="match status" value="1"/>
</dbReference>
<keyword evidence="7" id="KW-1133">Transmembrane helix</keyword>
<dbReference type="PROSITE" id="PS52029">
    <property type="entry name" value="LD_TPASE"/>
    <property type="match status" value="1"/>
</dbReference>
<dbReference type="Gene3D" id="2.40.440.10">
    <property type="entry name" value="L,D-transpeptidase catalytic domain-like"/>
    <property type="match status" value="1"/>
</dbReference>
<evidence type="ECO:0000259" key="8">
    <source>
        <dbReference type="PROSITE" id="PS52029"/>
    </source>
</evidence>
<feature type="domain" description="L,D-TPase catalytic" evidence="8">
    <location>
        <begin position="95"/>
        <end position="232"/>
    </location>
</feature>
<protein>
    <recommendedName>
        <fullName evidence="8">L,D-TPase catalytic domain-containing protein</fullName>
    </recommendedName>
</protein>
<keyword evidence="4 6" id="KW-0573">Peptidoglycan synthesis</keyword>
<evidence type="ECO:0000256" key="5">
    <source>
        <dbReference type="ARBA" id="ARBA00023316"/>
    </source>
</evidence>
<comment type="caution">
    <text evidence="9">The sequence shown here is derived from an EMBL/GenBank/DDBJ whole genome shotgun (WGS) entry which is preliminary data.</text>
</comment>
<dbReference type="EMBL" id="MGAV01000013">
    <property type="protein sequence ID" value="OGK54757.1"/>
    <property type="molecule type" value="Genomic_DNA"/>
</dbReference>
<keyword evidence="2" id="KW-0808">Transferase</keyword>
<dbReference type="GO" id="GO:0071555">
    <property type="term" value="P:cell wall organization"/>
    <property type="evidence" value="ECO:0007669"/>
    <property type="project" value="UniProtKB-UniRule"/>
</dbReference>
<keyword evidence="3 6" id="KW-0133">Cell shape</keyword>
<dbReference type="InterPro" id="IPR050979">
    <property type="entry name" value="LD-transpeptidase"/>
</dbReference>
<dbReference type="InterPro" id="IPR038063">
    <property type="entry name" value="Transpep_catalytic_dom"/>
</dbReference>
<dbReference type="GO" id="GO:0016740">
    <property type="term" value="F:transferase activity"/>
    <property type="evidence" value="ECO:0007669"/>
    <property type="project" value="UniProtKB-KW"/>
</dbReference>
<dbReference type="PANTHER" id="PTHR30582:SF2">
    <property type="entry name" value="L,D-TRANSPEPTIDASE YCIB-RELATED"/>
    <property type="match status" value="1"/>
</dbReference>
<dbReference type="CDD" id="cd16913">
    <property type="entry name" value="YkuD_like"/>
    <property type="match status" value="1"/>
</dbReference>
<dbReference type="UniPathway" id="UPA00219"/>
<sequence length="235" mass="25904">MVRRKRKKNIHFILRYPINLIVILTLVGLIYPVVSKNYSMPCANSLSCEESLKFKVENNAVGIFENQKVNTPNIDLSPGIGNQSVLGESNATGEKHIYVNLATQTLSAYQGDTLFMQTLISSGLWGKTPTGDFTIWIKIRSTTMSGGSGADYYNLPNVPYVMFFSNNQVPASAGFSLHGTYWHNNFGHRMSHGCVNMKTTDVAKLYEWADPPTAGNTTRANDTNPGTKVTIIKGS</sequence>
<dbReference type="GO" id="GO:0071972">
    <property type="term" value="F:peptidoglycan L,D-transpeptidase activity"/>
    <property type="evidence" value="ECO:0007669"/>
    <property type="project" value="TreeGrafter"/>
</dbReference>
<evidence type="ECO:0000256" key="1">
    <source>
        <dbReference type="ARBA" id="ARBA00004752"/>
    </source>
</evidence>
<keyword evidence="5 6" id="KW-0961">Cell wall biogenesis/degradation</keyword>
<dbReference type="GO" id="GO:0018104">
    <property type="term" value="P:peptidoglycan-protein cross-linking"/>
    <property type="evidence" value="ECO:0007669"/>
    <property type="project" value="TreeGrafter"/>
</dbReference>
<evidence type="ECO:0000256" key="6">
    <source>
        <dbReference type="PROSITE-ProRule" id="PRU01373"/>
    </source>
</evidence>
<evidence type="ECO:0000256" key="4">
    <source>
        <dbReference type="ARBA" id="ARBA00022984"/>
    </source>
</evidence>
<evidence type="ECO:0000256" key="3">
    <source>
        <dbReference type="ARBA" id="ARBA00022960"/>
    </source>
</evidence>
<dbReference type="Proteomes" id="UP000177418">
    <property type="component" value="Unassembled WGS sequence"/>
</dbReference>
<keyword evidence="7" id="KW-0812">Transmembrane</keyword>
<comment type="pathway">
    <text evidence="1 6">Cell wall biogenesis; peptidoglycan biosynthesis.</text>
</comment>
<evidence type="ECO:0000313" key="10">
    <source>
        <dbReference type="Proteomes" id="UP000177418"/>
    </source>
</evidence>
<proteinExistence type="predicted"/>
<reference evidence="9 10" key="1">
    <citation type="journal article" date="2016" name="Nat. Commun.">
        <title>Thousands of microbial genomes shed light on interconnected biogeochemical processes in an aquifer system.</title>
        <authorList>
            <person name="Anantharaman K."/>
            <person name="Brown C.T."/>
            <person name="Hug L.A."/>
            <person name="Sharon I."/>
            <person name="Castelle C.J."/>
            <person name="Probst A.J."/>
            <person name="Thomas B.C."/>
            <person name="Singh A."/>
            <person name="Wilkins M.J."/>
            <person name="Karaoz U."/>
            <person name="Brodie E.L."/>
            <person name="Williams K.H."/>
            <person name="Hubbard S.S."/>
            <person name="Banfield J.F."/>
        </authorList>
    </citation>
    <scope>NUCLEOTIDE SEQUENCE [LARGE SCALE GENOMIC DNA]</scope>
</reference>
<name>A0A1F7JGL9_9BACT</name>
<dbReference type="GO" id="GO:0005576">
    <property type="term" value="C:extracellular region"/>
    <property type="evidence" value="ECO:0007669"/>
    <property type="project" value="TreeGrafter"/>
</dbReference>
<evidence type="ECO:0000256" key="2">
    <source>
        <dbReference type="ARBA" id="ARBA00022679"/>
    </source>
</evidence>
<gene>
    <name evidence="9" type="ORF">A3H78_05710</name>
</gene>
<keyword evidence="7" id="KW-0472">Membrane</keyword>
<accession>A0A1F7JGL9</accession>
<evidence type="ECO:0000256" key="7">
    <source>
        <dbReference type="SAM" id="Phobius"/>
    </source>
</evidence>
<feature type="active site" description="Nucleophile" evidence="6">
    <location>
        <position position="194"/>
    </location>
</feature>
<feature type="transmembrane region" description="Helical" evidence="7">
    <location>
        <begin position="12"/>
        <end position="34"/>
    </location>
</feature>
<feature type="active site" description="Proton donor/acceptor" evidence="6">
    <location>
        <position position="178"/>
    </location>
</feature>
<organism evidence="9 10">
    <name type="scientific">Candidatus Roizmanbacteria bacterium RIFCSPLOWO2_02_FULL_36_11</name>
    <dbReference type="NCBI Taxonomy" id="1802071"/>
    <lineage>
        <taxon>Bacteria</taxon>
        <taxon>Candidatus Roizmaniibacteriota</taxon>
    </lineage>
</organism>
<dbReference type="GO" id="GO:0008360">
    <property type="term" value="P:regulation of cell shape"/>
    <property type="evidence" value="ECO:0007669"/>
    <property type="project" value="UniProtKB-UniRule"/>
</dbReference>
<dbReference type="PANTHER" id="PTHR30582">
    <property type="entry name" value="L,D-TRANSPEPTIDASE"/>
    <property type="match status" value="1"/>
</dbReference>
<evidence type="ECO:0000313" key="9">
    <source>
        <dbReference type="EMBL" id="OGK54757.1"/>
    </source>
</evidence>
<dbReference type="SUPFAM" id="SSF141523">
    <property type="entry name" value="L,D-transpeptidase catalytic domain-like"/>
    <property type="match status" value="1"/>
</dbReference>
<dbReference type="AlphaFoldDB" id="A0A1F7JGL9"/>